<proteinExistence type="predicted"/>
<dbReference type="InterPro" id="IPR038537">
    <property type="entry name" value="TatT_sf"/>
</dbReference>
<dbReference type="AlphaFoldDB" id="A0A3B0X9N5"/>
<dbReference type="EMBL" id="UOFD01000063">
    <property type="protein sequence ID" value="VAW53516.1"/>
    <property type="molecule type" value="Genomic_DNA"/>
</dbReference>
<organism evidence="1">
    <name type="scientific">hydrothermal vent metagenome</name>
    <dbReference type="NCBI Taxonomy" id="652676"/>
    <lineage>
        <taxon>unclassified sequences</taxon>
        <taxon>metagenomes</taxon>
        <taxon>ecological metagenomes</taxon>
    </lineage>
</organism>
<dbReference type="Gene3D" id="1.25.40.920">
    <property type="entry name" value="TRAP transporter T-component"/>
    <property type="match status" value="1"/>
</dbReference>
<sequence length="290" mass="33376">MQLHSPFKLITLSLSLLFLSACSMNKMMVNMSMPMIEGGIEAMNAEPDLQLAEDSMPANISMLNGMIRLDPENVQLHIYAAQAYYGLSYGFNEDKDLTRADKFYLRGLKHGLIALELRGLKNAKKLTVDEFEQQLQKLNKDDVAAIFWAASNWAKWIDLNRDDAASLIQLAKPTAMMQRVLELNDTFYYGSAHMYFGVYYGARPPMFGGDFAKSKKYFNRAREITENKLLIADLLQAQYLSRQMFDQDDFHQRLTKIIDAPEDLYPELTLLNQIAKRKARILLSKEQQWF</sequence>
<accession>A0A3B0X9N5</accession>
<evidence type="ECO:0000313" key="1">
    <source>
        <dbReference type="EMBL" id="VAW53516.1"/>
    </source>
</evidence>
<dbReference type="Pfam" id="PF16811">
    <property type="entry name" value="TAtT"/>
    <property type="match status" value="1"/>
</dbReference>
<gene>
    <name evidence="1" type="ORF">MNBD_GAMMA06-734</name>
</gene>
<name>A0A3B0X9N5_9ZZZZ</name>
<reference evidence="1" key="1">
    <citation type="submission" date="2018-06" db="EMBL/GenBank/DDBJ databases">
        <authorList>
            <person name="Zhirakovskaya E."/>
        </authorList>
    </citation>
    <scope>NUCLEOTIDE SEQUENCE</scope>
</reference>
<dbReference type="InterPro" id="IPR031823">
    <property type="entry name" value="TatT"/>
</dbReference>
<protein>
    <submittedName>
        <fullName evidence="1">Uncharacterized protein</fullName>
    </submittedName>
</protein>